<evidence type="ECO:0000256" key="4">
    <source>
        <dbReference type="SAM" id="Coils"/>
    </source>
</evidence>
<dbReference type="InterPro" id="IPR058625">
    <property type="entry name" value="MdtA-like_BSH"/>
</dbReference>
<keyword evidence="4" id="KW-0175">Coiled coil</keyword>
<name>A0A437LE74_9BURK</name>
<feature type="domain" description="Multidrug resistance protein MdtA-like C-terminal permuted SH3" evidence="8">
    <location>
        <begin position="283"/>
        <end position="339"/>
    </location>
</feature>
<dbReference type="InterPro" id="IPR006143">
    <property type="entry name" value="RND_pump_MFP"/>
</dbReference>
<dbReference type="PANTHER" id="PTHR30469">
    <property type="entry name" value="MULTIDRUG RESISTANCE PROTEIN MDTA"/>
    <property type="match status" value="1"/>
</dbReference>
<evidence type="ECO:0000313" key="9">
    <source>
        <dbReference type="EMBL" id="RVT83731.1"/>
    </source>
</evidence>
<dbReference type="InterPro" id="IPR058624">
    <property type="entry name" value="MdtA-like_HH"/>
</dbReference>
<dbReference type="GO" id="GO:1990281">
    <property type="term" value="C:efflux pump complex"/>
    <property type="evidence" value="ECO:0007669"/>
    <property type="project" value="TreeGrafter"/>
</dbReference>
<accession>A0A437LE74</accession>
<dbReference type="EMBL" id="SACM01000004">
    <property type="protein sequence ID" value="RVT83731.1"/>
    <property type="molecule type" value="Genomic_DNA"/>
</dbReference>
<evidence type="ECO:0000256" key="5">
    <source>
        <dbReference type="SAM" id="SignalP"/>
    </source>
</evidence>
<evidence type="ECO:0000256" key="3">
    <source>
        <dbReference type="ARBA" id="ARBA00022448"/>
    </source>
</evidence>
<protein>
    <submittedName>
        <fullName evidence="9">Efflux RND transporter periplasmic adaptor subunit</fullName>
    </submittedName>
</protein>
<evidence type="ECO:0000256" key="2">
    <source>
        <dbReference type="ARBA" id="ARBA00009477"/>
    </source>
</evidence>
<dbReference type="InterPro" id="IPR058627">
    <property type="entry name" value="MdtA-like_C"/>
</dbReference>
<evidence type="ECO:0000259" key="8">
    <source>
        <dbReference type="Pfam" id="PF25967"/>
    </source>
</evidence>
<reference evidence="9 10" key="1">
    <citation type="submission" date="2019-01" db="EMBL/GenBank/DDBJ databases">
        <authorList>
            <person name="Chen W.-M."/>
        </authorList>
    </citation>
    <scope>NUCLEOTIDE SEQUENCE [LARGE SCALE GENOMIC DNA]</scope>
    <source>
        <strain evidence="9 10">CCP-18</strain>
    </source>
</reference>
<dbReference type="AlphaFoldDB" id="A0A437LE74"/>
<dbReference type="OrthoDB" id="9806939at2"/>
<evidence type="ECO:0000313" key="10">
    <source>
        <dbReference type="Proteomes" id="UP000288587"/>
    </source>
</evidence>
<comment type="subcellular location">
    <subcellularLocation>
        <location evidence="1">Cell envelope</location>
    </subcellularLocation>
</comment>
<dbReference type="PANTHER" id="PTHR30469:SF18">
    <property type="entry name" value="RESISTANCE-NODULATION-CELL DIVISION (RND) EFFLUX MEMBRANE FUSION PROTEIN-RELATED"/>
    <property type="match status" value="1"/>
</dbReference>
<dbReference type="GO" id="GO:0015562">
    <property type="term" value="F:efflux transmembrane transporter activity"/>
    <property type="evidence" value="ECO:0007669"/>
    <property type="project" value="TreeGrafter"/>
</dbReference>
<dbReference type="SUPFAM" id="SSF111369">
    <property type="entry name" value="HlyD-like secretion proteins"/>
    <property type="match status" value="1"/>
</dbReference>
<dbReference type="Proteomes" id="UP000288587">
    <property type="component" value="Unassembled WGS sequence"/>
</dbReference>
<keyword evidence="5" id="KW-0732">Signal</keyword>
<dbReference type="NCBIfam" id="TIGR01730">
    <property type="entry name" value="RND_mfp"/>
    <property type="match status" value="1"/>
</dbReference>
<dbReference type="Gene3D" id="2.40.30.170">
    <property type="match status" value="1"/>
</dbReference>
<dbReference type="Pfam" id="PF25917">
    <property type="entry name" value="BSH_RND"/>
    <property type="match status" value="1"/>
</dbReference>
<evidence type="ECO:0000259" key="7">
    <source>
        <dbReference type="Pfam" id="PF25917"/>
    </source>
</evidence>
<keyword evidence="3" id="KW-0813">Transport</keyword>
<dbReference type="Pfam" id="PF25876">
    <property type="entry name" value="HH_MFP_RND"/>
    <property type="match status" value="1"/>
</dbReference>
<comment type="caution">
    <text evidence="9">The sequence shown here is derived from an EMBL/GenBank/DDBJ whole genome shotgun (WGS) entry which is preliminary data.</text>
</comment>
<comment type="similarity">
    <text evidence="2">Belongs to the membrane fusion protein (MFP) (TC 8.A.1) family.</text>
</comment>
<gene>
    <name evidence="9" type="ORF">EOD73_14265</name>
</gene>
<feature type="domain" description="Multidrug resistance protein MdtA-like barrel-sandwich hybrid" evidence="7">
    <location>
        <begin position="60"/>
        <end position="195"/>
    </location>
</feature>
<feature type="chain" id="PRO_5019106453" evidence="5">
    <location>
        <begin position="25"/>
        <end position="348"/>
    </location>
</feature>
<feature type="signal peptide" evidence="5">
    <location>
        <begin position="1"/>
        <end position="24"/>
    </location>
</feature>
<feature type="domain" description="Multidrug resistance protein MdtA-like alpha-helical hairpin" evidence="6">
    <location>
        <begin position="97"/>
        <end position="160"/>
    </location>
</feature>
<keyword evidence="10" id="KW-1185">Reference proteome</keyword>
<dbReference type="RefSeq" id="WP_127683695.1">
    <property type="nucleotide sequence ID" value="NZ_SACM01000004.1"/>
</dbReference>
<dbReference type="Gene3D" id="2.40.420.20">
    <property type="match status" value="1"/>
</dbReference>
<feature type="coiled-coil region" evidence="4">
    <location>
        <begin position="95"/>
        <end position="153"/>
    </location>
</feature>
<dbReference type="Gene3D" id="1.10.287.470">
    <property type="entry name" value="Helix hairpin bin"/>
    <property type="match status" value="1"/>
</dbReference>
<dbReference type="Pfam" id="PF25967">
    <property type="entry name" value="RND-MFP_C"/>
    <property type="match status" value="1"/>
</dbReference>
<organism evidence="9 10">
    <name type="scientific">Inhella crocodyli</name>
    <dbReference type="NCBI Taxonomy" id="2499851"/>
    <lineage>
        <taxon>Bacteria</taxon>
        <taxon>Pseudomonadati</taxon>
        <taxon>Pseudomonadota</taxon>
        <taxon>Betaproteobacteria</taxon>
        <taxon>Burkholderiales</taxon>
        <taxon>Sphaerotilaceae</taxon>
        <taxon>Inhella</taxon>
    </lineage>
</organism>
<evidence type="ECO:0000256" key="1">
    <source>
        <dbReference type="ARBA" id="ARBA00004196"/>
    </source>
</evidence>
<dbReference type="Gene3D" id="2.40.50.100">
    <property type="match status" value="1"/>
</dbReference>
<proteinExistence type="inferred from homology"/>
<evidence type="ECO:0000259" key="6">
    <source>
        <dbReference type="Pfam" id="PF25876"/>
    </source>
</evidence>
<sequence>MTHRTASLSLLSVLLAAALGTGQAAPAAAPPTHTVQAQAAGGVQRVEGVVEAERQAVLSVPVQGAVIELKLRAGDPVKAGQLILRVDARAAAQGAQAAGAQAEAARATLNLAQRELARQQQLFQQGFISRAALDQAEAQSQATQAQAKAQLAAAGAAQTQTGLHELRAPFDGVLAELPVTLGDLAQPGRPLATVVDPRQLRVTAAVPVALAEAALRERTAVQVELSGSGAGLAPTRIERLPLVDAASHTVTLRLDLPAGTAAAPGQFARVVMPKTGTQTAGSNALRVPRSAVIRRGELDAVYVLSAQGKPLLRQVRLGPVLGADVEILAGVSAGDRVLTAPATVGATK</sequence>